<keyword evidence="3" id="KW-1185">Reference proteome</keyword>
<evidence type="ECO:0000256" key="1">
    <source>
        <dbReference type="SAM" id="Phobius"/>
    </source>
</evidence>
<comment type="caution">
    <text evidence="2">The sequence shown here is derived from an EMBL/GenBank/DDBJ whole genome shotgun (WGS) entry which is preliminary data.</text>
</comment>
<feature type="transmembrane region" description="Helical" evidence="1">
    <location>
        <begin position="89"/>
        <end position="106"/>
    </location>
</feature>
<name>A0ABT2EH23_9GAMM</name>
<keyword evidence="1" id="KW-1133">Transmembrane helix</keyword>
<gene>
    <name evidence="2" type="ORF">LLY24_13925</name>
</gene>
<protein>
    <submittedName>
        <fullName evidence="2">Uncharacterized protein</fullName>
    </submittedName>
</protein>
<feature type="transmembrane region" description="Helical" evidence="1">
    <location>
        <begin position="118"/>
        <end position="137"/>
    </location>
</feature>
<sequence length="158" mass="18349">MKNIDWFLSLKLLVVCLVAAVGAFYGQPLIHDNSDASDVLINVFSILAGFLIAVMTIIGEPIFYRKKTWRYNRAARNNYVKSLIRHKDLFHAYLITLALIFLSRLVDDNSYPLFHLWLERSFIFFSVIAFLFSITLPDKLINKQLAKYDDQVEEKKAK</sequence>
<dbReference type="RefSeq" id="WP_259036910.1">
    <property type="nucleotide sequence ID" value="NZ_JAJISC010000006.1"/>
</dbReference>
<keyword evidence="1" id="KW-0472">Membrane</keyword>
<reference evidence="2" key="1">
    <citation type="submission" date="2021-11" db="EMBL/GenBank/DDBJ databases">
        <title>Halomonas sp., isolated from a coastal aquaculture zone in Dongshan Bay.</title>
        <authorList>
            <person name="Lin W."/>
        </authorList>
    </citation>
    <scope>NUCLEOTIDE SEQUENCE</scope>
    <source>
        <strain evidence="2">Yzlin-01</strain>
    </source>
</reference>
<evidence type="ECO:0000313" key="2">
    <source>
        <dbReference type="EMBL" id="MCS2610415.1"/>
    </source>
</evidence>
<feature type="transmembrane region" description="Helical" evidence="1">
    <location>
        <begin position="39"/>
        <end position="63"/>
    </location>
</feature>
<dbReference type="EMBL" id="JAJISC010000006">
    <property type="protein sequence ID" value="MCS2610415.1"/>
    <property type="molecule type" value="Genomic_DNA"/>
</dbReference>
<organism evidence="2 3">
    <name type="scientific">Halomonas dongshanensis</name>
    <dbReference type="NCBI Taxonomy" id="2890835"/>
    <lineage>
        <taxon>Bacteria</taxon>
        <taxon>Pseudomonadati</taxon>
        <taxon>Pseudomonadota</taxon>
        <taxon>Gammaproteobacteria</taxon>
        <taxon>Oceanospirillales</taxon>
        <taxon>Halomonadaceae</taxon>
        <taxon>Halomonas</taxon>
    </lineage>
</organism>
<accession>A0ABT2EH23</accession>
<proteinExistence type="predicted"/>
<keyword evidence="1" id="KW-0812">Transmembrane</keyword>
<dbReference type="Proteomes" id="UP001165542">
    <property type="component" value="Unassembled WGS sequence"/>
</dbReference>
<evidence type="ECO:0000313" key="3">
    <source>
        <dbReference type="Proteomes" id="UP001165542"/>
    </source>
</evidence>